<dbReference type="GO" id="GO:0008360">
    <property type="term" value="P:regulation of cell shape"/>
    <property type="evidence" value="ECO:0007669"/>
    <property type="project" value="UniProtKB-KW"/>
</dbReference>
<comment type="caution">
    <text evidence="13">The sequence shown here is derived from an EMBL/GenBank/DDBJ whole genome shotgun (WGS) entry which is preliminary data.</text>
</comment>
<evidence type="ECO:0000256" key="8">
    <source>
        <dbReference type="ARBA" id="ARBA00023306"/>
    </source>
</evidence>
<evidence type="ECO:0000259" key="12">
    <source>
        <dbReference type="Pfam" id="PF04101"/>
    </source>
</evidence>
<dbReference type="PANTHER" id="PTHR21015">
    <property type="entry name" value="UDP-N-ACETYLGLUCOSAMINE--N-ACETYLMURAMYL-(PENTAPEPTIDE) PYROPHOSPHORYL-UNDECAPRENOL N-ACETYLGLUCOSAMINE TRANSFERASE 1"/>
    <property type="match status" value="1"/>
</dbReference>
<evidence type="ECO:0000256" key="4">
    <source>
        <dbReference type="ARBA" id="ARBA00022679"/>
    </source>
</evidence>
<dbReference type="UniPathway" id="UPA00219"/>
<feature type="binding site" evidence="10">
    <location>
        <begin position="11"/>
        <end position="13"/>
    </location>
    <ligand>
        <name>UDP-N-acetyl-alpha-D-glucosamine</name>
        <dbReference type="ChEBI" id="CHEBI:57705"/>
    </ligand>
</feature>
<evidence type="ECO:0000259" key="11">
    <source>
        <dbReference type="Pfam" id="PF03033"/>
    </source>
</evidence>
<dbReference type="GO" id="GO:0009252">
    <property type="term" value="P:peptidoglycan biosynthetic process"/>
    <property type="evidence" value="ECO:0007669"/>
    <property type="project" value="UniProtKB-UniRule"/>
</dbReference>
<dbReference type="AlphaFoldDB" id="A0A3A1TTX0"/>
<feature type="binding site" evidence="10">
    <location>
        <position position="286"/>
    </location>
    <ligand>
        <name>UDP-N-acetyl-alpha-D-glucosamine</name>
        <dbReference type="ChEBI" id="CHEBI:57705"/>
    </ligand>
</feature>
<comment type="subcellular location">
    <subcellularLocation>
        <location evidence="10">Cell membrane</location>
        <topology evidence="10">Peripheral membrane protein</topology>
        <orientation evidence="10">Cytoplasmic side</orientation>
    </subcellularLocation>
</comment>
<comment type="function">
    <text evidence="10">Cell wall formation. Catalyzes the transfer of a GlcNAc subunit on undecaprenyl-pyrophosphoryl-MurNAc-pentapeptide (lipid intermediate I) to form undecaprenyl-pyrophosphoryl-MurNAc-(pentapeptide)GlcNAc (lipid intermediate II).</text>
</comment>
<protein>
    <recommendedName>
        <fullName evidence="10">UDP-N-acetylglucosamine--N-acetylmuramyl-(pentapeptide) pyrophosphoryl-undecaprenol N-acetylglucosamine transferase</fullName>
        <ecNumber evidence="10">2.4.1.227</ecNumber>
    </recommendedName>
    <alternativeName>
        <fullName evidence="10">Undecaprenyl-PP-MurNAc-pentapeptide-UDPGlcNAc GlcNAc transferase</fullName>
    </alternativeName>
</protein>
<keyword evidence="14" id="KW-1185">Reference proteome</keyword>
<dbReference type="RefSeq" id="WP_119481972.1">
    <property type="nucleotide sequence ID" value="NZ_QXTG01000002.1"/>
</dbReference>
<dbReference type="GO" id="GO:0005886">
    <property type="term" value="C:plasma membrane"/>
    <property type="evidence" value="ECO:0007669"/>
    <property type="project" value="UniProtKB-SubCell"/>
</dbReference>
<keyword evidence="8 10" id="KW-0131">Cell cycle</keyword>
<evidence type="ECO:0000256" key="10">
    <source>
        <dbReference type="HAMAP-Rule" id="MF_00033"/>
    </source>
</evidence>
<evidence type="ECO:0000256" key="7">
    <source>
        <dbReference type="ARBA" id="ARBA00023136"/>
    </source>
</evidence>
<dbReference type="Pfam" id="PF03033">
    <property type="entry name" value="Glyco_transf_28"/>
    <property type="match status" value="1"/>
</dbReference>
<dbReference type="InterPro" id="IPR006009">
    <property type="entry name" value="GlcNAc_MurG"/>
</dbReference>
<feature type="binding site" evidence="10">
    <location>
        <position position="160"/>
    </location>
    <ligand>
        <name>UDP-N-acetyl-alpha-D-glucosamine</name>
        <dbReference type="ChEBI" id="CHEBI:57705"/>
    </ligand>
</feature>
<dbReference type="GO" id="GO:0071555">
    <property type="term" value="P:cell wall organization"/>
    <property type="evidence" value="ECO:0007669"/>
    <property type="project" value="UniProtKB-KW"/>
</dbReference>
<name>A0A3A1TTX0_9MICO</name>
<evidence type="ECO:0000313" key="14">
    <source>
        <dbReference type="Proteomes" id="UP000265742"/>
    </source>
</evidence>
<dbReference type="Pfam" id="PF04101">
    <property type="entry name" value="Glyco_tran_28_C"/>
    <property type="match status" value="1"/>
</dbReference>
<comment type="pathway">
    <text evidence="10">Cell wall biogenesis; peptidoglycan biosynthesis.</text>
</comment>
<dbReference type="InterPro" id="IPR004276">
    <property type="entry name" value="GlycoTrans_28_N"/>
</dbReference>
<comment type="catalytic activity">
    <reaction evidence="10">
        <text>di-trans,octa-cis-undecaprenyl diphospho-N-acetyl-alpha-D-muramoyl-L-alanyl-D-glutamyl-meso-2,6-diaminopimeloyl-D-alanyl-D-alanine + UDP-N-acetyl-alpha-D-glucosamine = di-trans,octa-cis-undecaprenyl diphospho-[N-acetyl-alpha-D-glucosaminyl-(1-&gt;4)]-N-acetyl-alpha-D-muramoyl-L-alanyl-D-glutamyl-meso-2,6-diaminopimeloyl-D-alanyl-D-alanine + UDP + H(+)</text>
        <dbReference type="Rhea" id="RHEA:31227"/>
        <dbReference type="ChEBI" id="CHEBI:15378"/>
        <dbReference type="ChEBI" id="CHEBI:57705"/>
        <dbReference type="ChEBI" id="CHEBI:58223"/>
        <dbReference type="ChEBI" id="CHEBI:61387"/>
        <dbReference type="ChEBI" id="CHEBI:61388"/>
        <dbReference type="EC" id="2.4.1.227"/>
    </reaction>
</comment>
<evidence type="ECO:0000256" key="3">
    <source>
        <dbReference type="ARBA" id="ARBA00022676"/>
    </source>
</evidence>
<organism evidence="13 14">
    <name type="scientific">Amnibacterium setariae</name>
    <dbReference type="NCBI Taxonomy" id="2306585"/>
    <lineage>
        <taxon>Bacteria</taxon>
        <taxon>Bacillati</taxon>
        <taxon>Actinomycetota</taxon>
        <taxon>Actinomycetes</taxon>
        <taxon>Micrococcales</taxon>
        <taxon>Microbacteriaceae</taxon>
        <taxon>Amnibacterium</taxon>
    </lineage>
</organism>
<dbReference type="GO" id="GO:0051301">
    <property type="term" value="P:cell division"/>
    <property type="evidence" value="ECO:0007669"/>
    <property type="project" value="UniProtKB-KW"/>
</dbReference>
<accession>A0A3A1TTX0</accession>
<dbReference type="CDD" id="cd03785">
    <property type="entry name" value="GT28_MurG"/>
    <property type="match status" value="1"/>
</dbReference>
<evidence type="ECO:0000256" key="6">
    <source>
        <dbReference type="ARBA" id="ARBA00022984"/>
    </source>
</evidence>
<evidence type="ECO:0000256" key="9">
    <source>
        <dbReference type="ARBA" id="ARBA00023316"/>
    </source>
</evidence>
<evidence type="ECO:0000256" key="2">
    <source>
        <dbReference type="ARBA" id="ARBA00022618"/>
    </source>
</evidence>
<keyword evidence="7 10" id="KW-0472">Membrane</keyword>
<dbReference type="Gene3D" id="3.40.50.2000">
    <property type="entry name" value="Glycogen Phosphorylase B"/>
    <property type="match status" value="2"/>
</dbReference>
<dbReference type="GO" id="GO:0051991">
    <property type="term" value="F:UDP-N-acetyl-D-glucosamine:N-acetylmuramoyl-L-alanyl-D-glutamyl-meso-2,6-diaminopimelyl-D-alanyl-D-alanine-diphosphoundecaprenol 4-beta-N-acetylglucosaminlytransferase activity"/>
    <property type="evidence" value="ECO:0007669"/>
    <property type="project" value="RHEA"/>
</dbReference>
<evidence type="ECO:0000256" key="1">
    <source>
        <dbReference type="ARBA" id="ARBA00022475"/>
    </source>
</evidence>
<dbReference type="PANTHER" id="PTHR21015:SF22">
    <property type="entry name" value="GLYCOSYLTRANSFERASE"/>
    <property type="match status" value="1"/>
</dbReference>
<keyword evidence="4 10" id="KW-0808">Transferase</keyword>
<keyword evidence="5 10" id="KW-0133">Cell shape</keyword>
<keyword evidence="9 10" id="KW-0961">Cell wall biogenesis/degradation</keyword>
<feature type="binding site" evidence="10">
    <location>
        <position position="194"/>
    </location>
    <ligand>
        <name>UDP-N-acetyl-alpha-D-glucosamine</name>
        <dbReference type="ChEBI" id="CHEBI:57705"/>
    </ligand>
</feature>
<dbReference type="HAMAP" id="MF_00033">
    <property type="entry name" value="MurG"/>
    <property type="match status" value="1"/>
</dbReference>
<dbReference type="EC" id="2.4.1.227" evidence="10"/>
<evidence type="ECO:0000256" key="5">
    <source>
        <dbReference type="ARBA" id="ARBA00022960"/>
    </source>
</evidence>
<dbReference type="GO" id="GO:0050511">
    <property type="term" value="F:undecaprenyldiphospho-muramoylpentapeptide beta-N-acetylglucosaminyltransferase activity"/>
    <property type="evidence" value="ECO:0007669"/>
    <property type="project" value="UniProtKB-UniRule"/>
</dbReference>
<proteinExistence type="inferred from homology"/>
<evidence type="ECO:0000313" key="13">
    <source>
        <dbReference type="EMBL" id="RIX27663.1"/>
    </source>
</evidence>
<feature type="domain" description="Glycosyl transferase family 28 C-terminal" evidence="12">
    <location>
        <begin position="187"/>
        <end position="344"/>
    </location>
</feature>
<feature type="binding site" evidence="10">
    <location>
        <position position="123"/>
    </location>
    <ligand>
        <name>UDP-N-acetyl-alpha-D-glucosamine</name>
        <dbReference type="ChEBI" id="CHEBI:57705"/>
    </ligand>
</feature>
<dbReference type="EMBL" id="QXTG01000002">
    <property type="protein sequence ID" value="RIX27663.1"/>
    <property type="molecule type" value="Genomic_DNA"/>
</dbReference>
<dbReference type="GO" id="GO:0005975">
    <property type="term" value="P:carbohydrate metabolic process"/>
    <property type="evidence" value="ECO:0007669"/>
    <property type="project" value="InterPro"/>
</dbReference>
<keyword evidence="3 10" id="KW-0328">Glycosyltransferase</keyword>
<comment type="similarity">
    <text evidence="10">Belongs to the glycosyltransferase 28 family. MurG subfamily.</text>
</comment>
<dbReference type="SUPFAM" id="SSF53756">
    <property type="entry name" value="UDP-Glycosyltransferase/glycogen phosphorylase"/>
    <property type="match status" value="1"/>
</dbReference>
<feature type="domain" description="Glycosyltransferase family 28 N-terminal" evidence="11">
    <location>
        <begin position="5"/>
        <end position="139"/>
    </location>
</feature>
<comment type="caution">
    <text evidence="10">Lacks conserved residue(s) required for the propagation of feature annotation.</text>
</comment>
<keyword evidence="2 10" id="KW-0132">Cell division</keyword>
<keyword evidence="1 10" id="KW-1003">Cell membrane</keyword>
<gene>
    <name evidence="10" type="primary">murG</name>
    <name evidence="13" type="ORF">D1781_08860</name>
</gene>
<dbReference type="Proteomes" id="UP000265742">
    <property type="component" value="Unassembled WGS sequence"/>
</dbReference>
<dbReference type="InterPro" id="IPR007235">
    <property type="entry name" value="Glyco_trans_28_C"/>
</dbReference>
<reference evidence="14" key="1">
    <citation type="submission" date="2018-09" db="EMBL/GenBank/DDBJ databases">
        <authorList>
            <person name="Kim I."/>
        </authorList>
    </citation>
    <scope>NUCLEOTIDE SEQUENCE [LARGE SCALE GENOMIC DNA]</scope>
    <source>
        <strain evidence="14">DD4a</strain>
    </source>
</reference>
<keyword evidence="6 10" id="KW-0573">Peptidoglycan synthesis</keyword>
<dbReference type="OrthoDB" id="9808936at2"/>
<sequence>MTRWLLAGGGTAGHVNPLLAVADRLVVEGDEVLVLGTEEGLESRLVPERGYELLVIPRVPFPRRPNGAALRFPRAVLGSIALTGRYLAERGIDGVIGFGGYAAAPAYLAARRLGLPFAIHEQNAKPGMANRLGARMTGAVGVTFPDTPLPHATRVGMPLRREIADLDRAPLQAEARRFLGFDPDRPVLLVTGGSLGARRLNRAAAGNAAAVTAAGWQVLHLAGGRNEEQDPGLAGYRMLEYCDRMDLALAAAELAVSRAGASTVSELSALGLPAVYVPYAVGNGEQRFNAAGVVAAGGALLEEDAAFTPERFAAVVLPLLADRARLAAMAAAATGDGVRDGAERMTRLARAGLAGGGRVPSGA</sequence>